<protein>
    <submittedName>
        <fullName evidence="1">Uncharacterized protein</fullName>
    </submittedName>
</protein>
<organism evidence="1 2">
    <name type="scientific">Microlunatus soli</name>
    <dbReference type="NCBI Taxonomy" id="630515"/>
    <lineage>
        <taxon>Bacteria</taxon>
        <taxon>Bacillati</taxon>
        <taxon>Actinomycetota</taxon>
        <taxon>Actinomycetes</taxon>
        <taxon>Propionibacteriales</taxon>
        <taxon>Propionibacteriaceae</taxon>
        <taxon>Microlunatus</taxon>
    </lineage>
</organism>
<sequence length="127" mass="13395">MSATTSRPVLLVGFDPTTVPNVDAEQVNTALRIGRDRFAGSGLEPTECLVSLDESAVGEITAALAERAYDCVVVVGGGIRKPEPLLELFETVVNLIRRHAPQAVIAFNSNPTDSCDAAQRAMANAAD</sequence>
<dbReference type="EMBL" id="LT629772">
    <property type="protein sequence ID" value="SDT29200.1"/>
    <property type="molecule type" value="Genomic_DNA"/>
</dbReference>
<dbReference type="OrthoDB" id="1495085at2"/>
<keyword evidence="2" id="KW-1185">Reference proteome</keyword>
<proteinExistence type="predicted"/>
<dbReference type="RefSeq" id="WP_091528631.1">
    <property type="nucleotide sequence ID" value="NZ_LT629772.1"/>
</dbReference>
<accession>A0A1H1Z671</accession>
<name>A0A1H1Z671_9ACTN</name>
<dbReference type="AlphaFoldDB" id="A0A1H1Z671"/>
<dbReference type="STRING" id="630515.SAMN04489812_5009"/>
<dbReference type="Proteomes" id="UP000199103">
    <property type="component" value="Chromosome I"/>
</dbReference>
<evidence type="ECO:0000313" key="2">
    <source>
        <dbReference type="Proteomes" id="UP000199103"/>
    </source>
</evidence>
<evidence type="ECO:0000313" key="1">
    <source>
        <dbReference type="EMBL" id="SDT29200.1"/>
    </source>
</evidence>
<gene>
    <name evidence="1" type="ORF">SAMN04489812_5009</name>
</gene>
<reference evidence="1 2" key="1">
    <citation type="submission" date="2016-10" db="EMBL/GenBank/DDBJ databases">
        <authorList>
            <person name="de Groot N.N."/>
        </authorList>
    </citation>
    <scope>NUCLEOTIDE SEQUENCE [LARGE SCALE GENOMIC DNA]</scope>
    <source>
        <strain evidence="1 2">DSM 21800</strain>
    </source>
</reference>